<dbReference type="CDD" id="cd08946">
    <property type="entry name" value="SDR_e"/>
    <property type="match status" value="1"/>
</dbReference>
<dbReference type="PANTHER" id="PTHR43103:SF5">
    <property type="entry name" value="4-EPIMERASE, PUTATIVE (AFU_ORTHOLOGUE AFUA_7G00360)-RELATED"/>
    <property type="match status" value="1"/>
</dbReference>
<proteinExistence type="inferred from homology"/>
<sequence length="211" mass="23831">MKFADDIFVADITDFDATRQAMHDFSAVIHLAGNSRIDQPWQDVYTSSIGGTYNVFEAARQVGIKKIIYASSSYVSAWQEVKQKKHVTPDMPVSPDTLYGVGKLFGETLGRYFAEKYNMSIICLRIGAFYVIPPPPKHSDDPILSTWCSANDLAQLVQKTLDTDNLGFQIFYGVSNNTRRLWDISNAEQLIGYKPQDDAERFLKLRKKNGC</sequence>
<evidence type="ECO:0000259" key="4">
    <source>
        <dbReference type="Pfam" id="PF01370"/>
    </source>
</evidence>
<dbReference type="GO" id="GO:0016491">
    <property type="term" value="F:oxidoreductase activity"/>
    <property type="evidence" value="ECO:0007669"/>
    <property type="project" value="UniProtKB-KW"/>
</dbReference>
<feature type="domain" description="NAD-dependent epimerase/dehydratase" evidence="4">
    <location>
        <begin position="8"/>
        <end position="130"/>
    </location>
</feature>
<gene>
    <name evidence="5" type="ORF">THIOM_005687</name>
</gene>
<keyword evidence="3" id="KW-0520">NAD</keyword>
<reference evidence="5 6" key="1">
    <citation type="submission" date="2016-05" db="EMBL/GenBank/DDBJ databases">
        <title>Single-cell genome of chain-forming Candidatus Thiomargarita nelsonii and comparison to other large sulfur-oxidizing bacteria.</title>
        <authorList>
            <person name="Winkel M."/>
            <person name="Salman V."/>
            <person name="Woyke T."/>
            <person name="Schulz-Vogt H."/>
            <person name="Richter M."/>
            <person name="Flood B."/>
            <person name="Bailey J."/>
            <person name="Amann R."/>
            <person name="Mussmann M."/>
        </authorList>
    </citation>
    <scope>NUCLEOTIDE SEQUENCE [LARGE SCALE GENOMIC DNA]</scope>
    <source>
        <strain evidence="5 6">THI036</strain>
    </source>
</reference>
<dbReference type="PATRIC" id="fig|1003181.4.peg.7539"/>
<name>A0A176RSJ7_9GAMM</name>
<evidence type="ECO:0000313" key="6">
    <source>
        <dbReference type="Proteomes" id="UP000076962"/>
    </source>
</evidence>
<accession>A0A176RSJ7</accession>
<comment type="caution">
    <text evidence="5">The sequence shown here is derived from an EMBL/GenBank/DDBJ whole genome shotgun (WGS) entry which is preliminary data.</text>
</comment>
<protein>
    <submittedName>
        <fullName evidence="5">NAD-dependent epimerase/dehydratase</fullName>
    </submittedName>
</protein>
<evidence type="ECO:0000256" key="2">
    <source>
        <dbReference type="ARBA" id="ARBA00023002"/>
    </source>
</evidence>
<dbReference type="InterPro" id="IPR036291">
    <property type="entry name" value="NAD(P)-bd_dom_sf"/>
</dbReference>
<evidence type="ECO:0000256" key="3">
    <source>
        <dbReference type="ARBA" id="ARBA00023027"/>
    </source>
</evidence>
<dbReference type="Pfam" id="PF01370">
    <property type="entry name" value="Epimerase"/>
    <property type="match status" value="1"/>
</dbReference>
<dbReference type="Gene3D" id="3.40.50.720">
    <property type="entry name" value="NAD(P)-binding Rossmann-like Domain"/>
    <property type="match status" value="1"/>
</dbReference>
<dbReference type="AlphaFoldDB" id="A0A176RSJ7"/>
<dbReference type="Proteomes" id="UP000076962">
    <property type="component" value="Unassembled WGS sequence"/>
</dbReference>
<dbReference type="SUPFAM" id="SSF51735">
    <property type="entry name" value="NAD(P)-binding Rossmann-fold domains"/>
    <property type="match status" value="1"/>
</dbReference>
<dbReference type="InterPro" id="IPR001509">
    <property type="entry name" value="Epimerase_deHydtase"/>
</dbReference>
<organism evidence="5 6">
    <name type="scientific">Candidatus Thiomargarita nelsonii</name>
    <dbReference type="NCBI Taxonomy" id="1003181"/>
    <lineage>
        <taxon>Bacteria</taxon>
        <taxon>Pseudomonadati</taxon>
        <taxon>Pseudomonadota</taxon>
        <taxon>Gammaproteobacteria</taxon>
        <taxon>Thiotrichales</taxon>
        <taxon>Thiotrichaceae</taxon>
        <taxon>Thiomargarita</taxon>
    </lineage>
</organism>
<dbReference type="PANTHER" id="PTHR43103">
    <property type="entry name" value="NUCLEOSIDE-DIPHOSPHATE-SUGAR EPIMERASE"/>
    <property type="match status" value="1"/>
</dbReference>
<evidence type="ECO:0000313" key="5">
    <source>
        <dbReference type="EMBL" id="OAD18708.1"/>
    </source>
</evidence>
<evidence type="ECO:0000256" key="1">
    <source>
        <dbReference type="ARBA" id="ARBA00007637"/>
    </source>
</evidence>
<keyword evidence="6" id="KW-1185">Reference proteome</keyword>
<comment type="similarity">
    <text evidence="1">Belongs to the NAD(P)-dependent epimerase/dehydratase family.</text>
</comment>
<dbReference type="EMBL" id="LUTY01003121">
    <property type="protein sequence ID" value="OAD18708.1"/>
    <property type="molecule type" value="Genomic_DNA"/>
</dbReference>
<keyword evidence="2" id="KW-0560">Oxidoreductase</keyword>